<protein>
    <recommendedName>
        <fullName evidence="3">RNA-binding protein KhpA</fullName>
    </recommendedName>
    <alternativeName>
        <fullName evidence="3">KH-domain protein A</fullName>
    </alternativeName>
</protein>
<dbReference type="HAMAP" id="MF_00088">
    <property type="entry name" value="KhpA"/>
    <property type="match status" value="1"/>
</dbReference>
<evidence type="ECO:0000256" key="2">
    <source>
        <dbReference type="ARBA" id="ARBA00022884"/>
    </source>
</evidence>
<comment type="subunit">
    <text evidence="3">Forms a complex with KhpB.</text>
</comment>
<keyword evidence="2 3" id="KW-0694">RNA-binding</keyword>
<dbReference type="GO" id="GO:0071555">
    <property type="term" value="P:cell wall organization"/>
    <property type="evidence" value="ECO:0007669"/>
    <property type="project" value="UniProtKB-KW"/>
</dbReference>
<dbReference type="InterPro" id="IPR015946">
    <property type="entry name" value="KH_dom-like_a/b"/>
</dbReference>
<dbReference type="SUPFAM" id="SSF54814">
    <property type="entry name" value="Prokaryotic type KH domain (KH-domain type II)"/>
    <property type="match status" value="1"/>
</dbReference>
<keyword evidence="1 3" id="KW-0963">Cytoplasm</keyword>
<keyword evidence="5" id="KW-1185">Reference proteome</keyword>
<comment type="similarity">
    <text evidence="3">Belongs to the KhpA RNA-binding protein family.</text>
</comment>
<comment type="function">
    <text evidence="3">A probable RNA chaperone. Forms a complex with KhpB which binds to cellular RNA and controls its expression. Plays a role in peptidoglycan (PG) homeostasis and cell length regulation.</text>
</comment>
<dbReference type="PROSITE" id="PS50084">
    <property type="entry name" value="KH_TYPE_1"/>
    <property type="match status" value="1"/>
</dbReference>
<evidence type="ECO:0000313" key="4">
    <source>
        <dbReference type="EMBL" id="TDM03199.1"/>
    </source>
</evidence>
<dbReference type="GO" id="GO:0005737">
    <property type="term" value="C:cytoplasm"/>
    <property type="evidence" value="ECO:0007669"/>
    <property type="project" value="UniProtKB-SubCell"/>
</dbReference>
<dbReference type="CDD" id="cd22533">
    <property type="entry name" value="KH-II_YlqC-like"/>
    <property type="match status" value="1"/>
</dbReference>
<comment type="caution">
    <text evidence="4">The sequence shown here is derived from an EMBL/GenBank/DDBJ whole genome shotgun (WGS) entry which is preliminary data.</text>
</comment>
<reference evidence="4 5" key="1">
    <citation type="submission" date="2019-01" db="EMBL/GenBank/DDBJ databases">
        <title>Draft genome sequences of the type strains of six Macrococcus species.</title>
        <authorList>
            <person name="Mazhar S."/>
            <person name="Altermann E."/>
            <person name="Hill C."/>
            <person name="Mcauliffe O."/>
        </authorList>
    </citation>
    <scope>NUCLEOTIDE SEQUENCE [LARGE SCALE GENOMIC DNA]</scope>
    <source>
        <strain evidence="4 5">CCM4809</strain>
    </source>
</reference>
<proteinExistence type="inferred from homology"/>
<dbReference type="InterPro" id="IPR009019">
    <property type="entry name" value="KH_sf_prok-type"/>
</dbReference>
<dbReference type="AlphaFoldDB" id="A0A4R6BMX8"/>
<dbReference type="InterPro" id="IPR020627">
    <property type="entry name" value="KhpA"/>
</dbReference>
<keyword evidence="3" id="KW-0961">Cell wall biogenesis/degradation</keyword>
<dbReference type="EMBL" id="SCWE01000001">
    <property type="protein sequence ID" value="TDM03199.1"/>
    <property type="molecule type" value="Genomic_DNA"/>
</dbReference>
<dbReference type="Proteomes" id="UP000295328">
    <property type="component" value="Unassembled WGS sequence"/>
</dbReference>
<dbReference type="GO" id="GO:0008360">
    <property type="term" value="P:regulation of cell shape"/>
    <property type="evidence" value="ECO:0007669"/>
    <property type="project" value="UniProtKB-KW"/>
</dbReference>
<dbReference type="PANTHER" id="PTHR34654">
    <property type="entry name" value="UPF0109 PROTEIN SCO5592"/>
    <property type="match status" value="1"/>
</dbReference>
<evidence type="ECO:0000256" key="1">
    <source>
        <dbReference type="ARBA" id="ARBA00022490"/>
    </source>
</evidence>
<comment type="subcellular location">
    <subcellularLocation>
        <location evidence="3">Cytoplasm</location>
    </subcellularLocation>
</comment>
<sequence>MEKLLQTMIEPLVDFPEDIHITKDIQHSSVTYHISVNKEETGKVIGKHGRLIKAIRTLTVAGRHESGKKVFVEID</sequence>
<organism evidence="4 5">
    <name type="scientific">Macrococcus hajekii</name>
    <dbReference type="NCBI Taxonomy" id="198482"/>
    <lineage>
        <taxon>Bacteria</taxon>
        <taxon>Bacillati</taxon>
        <taxon>Bacillota</taxon>
        <taxon>Bacilli</taxon>
        <taxon>Bacillales</taxon>
        <taxon>Staphylococcaceae</taxon>
        <taxon>Macrococcus</taxon>
    </lineage>
</organism>
<keyword evidence="3" id="KW-0133">Cell shape</keyword>
<dbReference type="GO" id="GO:0009252">
    <property type="term" value="P:peptidoglycan biosynthetic process"/>
    <property type="evidence" value="ECO:0007669"/>
    <property type="project" value="UniProtKB-UniRule"/>
</dbReference>
<evidence type="ECO:0000256" key="3">
    <source>
        <dbReference type="HAMAP-Rule" id="MF_00088"/>
    </source>
</evidence>
<dbReference type="PANTHER" id="PTHR34654:SF1">
    <property type="entry name" value="RNA-BINDING PROTEIN KHPA"/>
    <property type="match status" value="1"/>
</dbReference>
<dbReference type="Pfam" id="PF13083">
    <property type="entry name" value="KH_KhpA-B"/>
    <property type="match status" value="1"/>
</dbReference>
<gene>
    <name evidence="3" type="primary">khpA</name>
    <name evidence="4" type="ORF">ERX37_03690</name>
</gene>
<evidence type="ECO:0000313" key="5">
    <source>
        <dbReference type="Proteomes" id="UP000295328"/>
    </source>
</evidence>
<dbReference type="Gene3D" id="3.30.300.20">
    <property type="match status" value="1"/>
</dbReference>
<dbReference type="GO" id="GO:0003723">
    <property type="term" value="F:RNA binding"/>
    <property type="evidence" value="ECO:0007669"/>
    <property type="project" value="UniProtKB-UniRule"/>
</dbReference>
<keyword evidence="3" id="KW-0143">Chaperone</keyword>
<dbReference type="OrthoDB" id="9812389at2"/>
<dbReference type="RefSeq" id="WP_133429286.1">
    <property type="nucleotide sequence ID" value="NZ_BMCC01000001.1"/>
</dbReference>
<name>A0A4R6BMX8_9STAP</name>
<accession>A0A4R6BMX8</accession>